<protein>
    <submittedName>
        <fullName evidence="1">Uncharacterized protein</fullName>
    </submittedName>
</protein>
<evidence type="ECO:0000313" key="1">
    <source>
        <dbReference type="RefSeq" id="XP_059603943.1"/>
    </source>
</evidence>
<proteinExistence type="predicted"/>
<sequence length="47" mass="5334">MTSKILKRSAEEWGGSYERKRRPSFVFNGWLFIHSVSDGTSRAGLTS</sequence>
<name>A0AAJ8BVX6_ASPNG</name>
<organism evidence="1">
    <name type="scientific">Aspergillus niger</name>
    <dbReference type="NCBI Taxonomy" id="5061"/>
    <lineage>
        <taxon>Eukaryota</taxon>
        <taxon>Fungi</taxon>
        <taxon>Dikarya</taxon>
        <taxon>Ascomycota</taxon>
        <taxon>Pezizomycotina</taxon>
        <taxon>Eurotiomycetes</taxon>
        <taxon>Eurotiomycetidae</taxon>
        <taxon>Eurotiales</taxon>
        <taxon>Aspergillaceae</taxon>
        <taxon>Aspergillus</taxon>
        <taxon>Aspergillus subgen. Circumdati</taxon>
    </lineage>
</organism>
<dbReference type="KEGG" id="ang:An08g03020"/>
<reference evidence="1" key="1">
    <citation type="submission" date="2025-02" db="EMBL/GenBank/DDBJ databases">
        <authorList>
            <consortium name="NCBI Genome Project"/>
        </authorList>
    </citation>
    <scope>NUCLEOTIDE SEQUENCE</scope>
</reference>
<reference evidence="1" key="2">
    <citation type="submission" date="2025-08" db="UniProtKB">
        <authorList>
            <consortium name="RefSeq"/>
        </authorList>
    </citation>
    <scope>IDENTIFICATION</scope>
</reference>
<dbReference type="VEuPathDB" id="FungiDB:An08g03020"/>
<gene>
    <name evidence="1" type="ORF">An08g03020</name>
</gene>
<dbReference type="AlphaFoldDB" id="A0AAJ8BVX6"/>
<dbReference type="GeneID" id="84591623"/>
<dbReference type="RefSeq" id="XP_059603943.1">
    <property type="nucleotide sequence ID" value="XM_059748923.1"/>
</dbReference>
<accession>A0AAJ8BVX6</accession>